<dbReference type="Gene3D" id="1.10.287.3240">
    <property type="match status" value="1"/>
</dbReference>
<dbReference type="EMBL" id="OBEI01000006">
    <property type="protein sequence ID" value="SNZ09149.1"/>
    <property type="molecule type" value="Genomic_DNA"/>
</dbReference>
<name>A0A285NI69_9AQUI</name>
<reference evidence="6" key="1">
    <citation type="submission" date="2017-09" db="EMBL/GenBank/DDBJ databases">
        <authorList>
            <person name="Varghese N."/>
            <person name="Submissions S."/>
        </authorList>
    </citation>
    <scope>NUCLEOTIDE SEQUENCE [LARGE SCALE GENOMIC DNA]</scope>
    <source>
        <strain evidence="6">DSM 15103</strain>
    </source>
</reference>
<evidence type="ECO:0000256" key="3">
    <source>
        <dbReference type="ARBA" id="ARBA00023065"/>
    </source>
</evidence>
<proteinExistence type="inferred from homology"/>
<keyword evidence="4" id="KW-0175">Coiled coil</keyword>
<gene>
    <name evidence="5" type="ORF">SAMN06265182_1490</name>
</gene>
<dbReference type="Pfam" id="PF01813">
    <property type="entry name" value="ATP-synt_D"/>
    <property type="match status" value="1"/>
</dbReference>
<keyword evidence="3" id="KW-0406">Ion transport</keyword>
<feature type="coiled-coil region" evidence="4">
    <location>
        <begin position="169"/>
        <end position="196"/>
    </location>
</feature>
<evidence type="ECO:0000313" key="5">
    <source>
        <dbReference type="EMBL" id="SNZ09149.1"/>
    </source>
</evidence>
<evidence type="ECO:0000256" key="2">
    <source>
        <dbReference type="ARBA" id="ARBA00022448"/>
    </source>
</evidence>
<accession>A0A285NI69</accession>
<organism evidence="5 6">
    <name type="scientific">Persephonella hydrogeniphila</name>
    <dbReference type="NCBI Taxonomy" id="198703"/>
    <lineage>
        <taxon>Bacteria</taxon>
        <taxon>Pseudomonadati</taxon>
        <taxon>Aquificota</taxon>
        <taxon>Aquificia</taxon>
        <taxon>Aquificales</taxon>
        <taxon>Hydrogenothermaceae</taxon>
        <taxon>Persephonella</taxon>
    </lineage>
</organism>
<dbReference type="Proteomes" id="UP000219036">
    <property type="component" value="Unassembled WGS sequence"/>
</dbReference>
<comment type="similarity">
    <text evidence="1">Belongs to the V-ATPase D subunit family.</text>
</comment>
<dbReference type="NCBIfam" id="TIGR00309">
    <property type="entry name" value="V_ATPase_subD"/>
    <property type="match status" value="1"/>
</dbReference>
<dbReference type="AlphaFoldDB" id="A0A285NI69"/>
<evidence type="ECO:0000256" key="1">
    <source>
        <dbReference type="ARBA" id="ARBA00005850"/>
    </source>
</evidence>
<dbReference type="InterPro" id="IPR002699">
    <property type="entry name" value="V_ATPase_D"/>
</dbReference>
<sequence>MEKQASKSALLDLKKELEIIKNGRDILHQKKEILLKEILKILDKVEEMRDRLNEAVIRSYNLLIKAYMEAGRETVIEESKLAVFRGELNVIPKTFLGIPVPEVKFKLYRLKFPLSSVSENIFIDVARQSFIQCVNLILELASIEIKAWKLAEELKKTVIRVNALERYYIPEYEKRIKKIQSALEETEREFLFLLKKISE</sequence>
<dbReference type="RefSeq" id="WP_097000655.1">
    <property type="nucleotide sequence ID" value="NZ_OBEI01000006.1"/>
</dbReference>
<dbReference type="GO" id="GO:0046961">
    <property type="term" value="F:proton-transporting ATPase activity, rotational mechanism"/>
    <property type="evidence" value="ECO:0007669"/>
    <property type="project" value="InterPro"/>
</dbReference>
<evidence type="ECO:0000256" key="4">
    <source>
        <dbReference type="SAM" id="Coils"/>
    </source>
</evidence>
<keyword evidence="2" id="KW-0813">Transport</keyword>
<keyword evidence="6" id="KW-1185">Reference proteome</keyword>
<dbReference type="OrthoDB" id="13372at2"/>
<protein>
    <submittedName>
        <fullName evidence="5">V/A-type H+-transporting ATPase subunit D</fullName>
    </submittedName>
</protein>
<dbReference type="PANTHER" id="PTHR11671">
    <property type="entry name" value="V-TYPE ATP SYNTHASE SUBUNIT D"/>
    <property type="match status" value="1"/>
</dbReference>
<evidence type="ECO:0000313" key="6">
    <source>
        <dbReference type="Proteomes" id="UP000219036"/>
    </source>
</evidence>